<dbReference type="EMBL" id="CP004350">
    <property type="protein sequence ID" value="AHI19896.1"/>
    <property type="molecule type" value="Genomic_DNA"/>
</dbReference>
<keyword evidence="1" id="KW-1133">Transmembrane helix</keyword>
<dbReference type="Pfam" id="PF11292">
    <property type="entry name" value="DUF3093"/>
    <property type="match status" value="1"/>
</dbReference>
<evidence type="ECO:0000313" key="2">
    <source>
        <dbReference type="EMBL" id="AHI19896.1"/>
    </source>
</evidence>
<name>A0ABN4CER8_9CORY</name>
<keyword evidence="1" id="KW-0812">Transmembrane</keyword>
<evidence type="ECO:0000313" key="3">
    <source>
        <dbReference type="Proteomes" id="UP000019226"/>
    </source>
</evidence>
<dbReference type="GeneID" id="82877467"/>
<accession>A0ABN4CER8</accession>
<keyword evidence="1" id="KW-0472">Membrane</keyword>
<proteinExistence type="predicted"/>
<feature type="transmembrane region" description="Helical" evidence="1">
    <location>
        <begin position="54"/>
        <end position="72"/>
    </location>
</feature>
<dbReference type="RefSeq" id="WP_006821823.1">
    <property type="nucleotide sequence ID" value="NZ_CP004350.1"/>
</dbReference>
<protein>
    <recommendedName>
        <fullName evidence="4">DUF3093 domain-containing protein</fullName>
    </recommendedName>
</protein>
<dbReference type="Proteomes" id="UP000019226">
    <property type="component" value="Chromosome"/>
</dbReference>
<evidence type="ECO:0000256" key="1">
    <source>
        <dbReference type="SAM" id="Phobius"/>
    </source>
</evidence>
<organism evidence="2 3">
    <name type="scientific">Corynebacterium casei LMG S-19264</name>
    <dbReference type="NCBI Taxonomy" id="1285583"/>
    <lineage>
        <taxon>Bacteria</taxon>
        <taxon>Bacillati</taxon>
        <taxon>Actinomycetota</taxon>
        <taxon>Actinomycetes</taxon>
        <taxon>Mycobacteriales</taxon>
        <taxon>Corynebacteriaceae</taxon>
        <taxon>Corynebacterium</taxon>
    </lineage>
</organism>
<sequence length="180" mass="19949">MTSSANSTPDSTTSGENAEVLYQEHQWVPWYWWLAAAFVAGLLATTVGINRMDIWPIITFLIAFGLMAWALYSMSGTIIKVEKDPDGTRWITVKGAQLPNDIVSRSLAVPKTARRSALGPQLDPAAFLVSHQWVNELVMLVLDDPEDPTPYWLVSSKNPEALLRAFLPGQADHAIKDLEN</sequence>
<keyword evidence="3" id="KW-1185">Reference proteome</keyword>
<feature type="transmembrane region" description="Helical" evidence="1">
    <location>
        <begin position="30"/>
        <end position="47"/>
    </location>
</feature>
<dbReference type="InterPro" id="IPR021443">
    <property type="entry name" value="DUF3093"/>
</dbReference>
<evidence type="ECO:0008006" key="4">
    <source>
        <dbReference type="Google" id="ProtNLM"/>
    </source>
</evidence>
<gene>
    <name evidence="2" type="ORF">CCASEI_06620</name>
</gene>
<reference evidence="3" key="1">
    <citation type="submission" date="2013-02" db="EMBL/GenBank/DDBJ databases">
        <title>The complete genome sequence of Corynebacterium casei LMG S-19264 (=DSM 44701).</title>
        <authorList>
            <person name="Ruckert C."/>
            <person name="Albersmeier A."/>
            <person name="Kalinowski J."/>
        </authorList>
    </citation>
    <scope>NUCLEOTIDE SEQUENCE [LARGE SCALE GENOMIC DNA]</scope>
    <source>
        <strain evidence="3">LMG S-19264</strain>
    </source>
</reference>